<organism evidence="2 3">
    <name type="scientific">Conexibacter stalactiti</name>
    <dbReference type="NCBI Taxonomy" id="1940611"/>
    <lineage>
        <taxon>Bacteria</taxon>
        <taxon>Bacillati</taxon>
        <taxon>Actinomycetota</taxon>
        <taxon>Thermoleophilia</taxon>
        <taxon>Solirubrobacterales</taxon>
        <taxon>Conexibacteraceae</taxon>
        <taxon>Conexibacter</taxon>
    </lineage>
</organism>
<feature type="transmembrane region" description="Helical" evidence="1">
    <location>
        <begin position="428"/>
        <end position="446"/>
    </location>
</feature>
<sequence>MSRRRYRAAARDMSSGSWLALSLALAVCGLVGGGIAWLLTGDWRAVGAIGGICGGFGASLQAVVAQHMTARHTPVAPAMPTAQELEPWRAALRLHVLAARVRAGSQLDRMLAYPVISNTVRELHRDASSARIVLRGPTLSWSAIVASWAASPQRTVLLGEPGMGKTIAALTLIAEVNASASGGRPVAELFPLSRWDTWSSRHATEPLETWLASSLAERYPELGTDVAAALVASDLVLPVFDGLDEIPTTGGQLACLEAIDRYGGRVSRHRPYLLTSRAEEYVRLAPRWAVTDRPPLVLRGLAADGVLQLLATETAGQTGWRAMSRRLASGDSGAARLLSSPLRLSIALQSYAREDPQELLALSPGAADQRLWERLISSDHSFGSAGTAQVRGWLAALASGVKRCSLQRFGSHHLYALAPASTREQRHFKVLVAVLVAAIWTSMALLSGVSRHGVGTTLIFVGITSVLVAPIGWLAGIVSLDGPYVRVRARRDERTRLAKRGIGPAIGGGFLLGTISRTDASALEYLLAGTVGAIWGIVLLAAAVMLAPGLRSAAGGTHPETAASGPADDGVLRETLRTGVVRGILFAPLIGTTAYFLTTVTADDPAAITREDHLRTQIGFVAALPAFALTAALFNGLGFWLCHHWLRRRRGRDGTLPLNLGRFLTWCSESPRFWLRASDMYEFRHRALLDHLAPDHEPEPEPTRCA</sequence>
<dbReference type="Proteomes" id="UP001284601">
    <property type="component" value="Unassembled WGS sequence"/>
</dbReference>
<dbReference type="RefSeq" id="WP_318596514.1">
    <property type="nucleotide sequence ID" value="NZ_JAWSTH010000014.1"/>
</dbReference>
<feature type="transmembrane region" description="Helical" evidence="1">
    <location>
        <begin position="458"/>
        <end position="480"/>
    </location>
</feature>
<keyword evidence="3" id="KW-1185">Reference proteome</keyword>
<gene>
    <name evidence="2" type="ORF">R7226_07845</name>
</gene>
<feature type="transmembrane region" description="Helical" evidence="1">
    <location>
        <begin position="580"/>
        <end position="598"/>
    </location>
</feature>
<feature type="transmembrane region" description="Helical" evidence="1">
    <location>
        <begin position="525"/>
        <end position="547"/>
    </location>
</feature>
<dbReference type="EMBL" id="JAWSTH010000014">
    <property type="protein sequence ID" value="MDW5594243.1"/>
    <property type="molecule type" value="Genomic_DNA"/>
</dbReference>
<keyword evidence="1" id="KW-0472">Membrane</keyword>
<proteinExistence type="predicted"/>
<evidence type="ECO:0000256" key="1">
    <source>
        <dbReference type="SAM" id="Phobius"/>
    </source>
</evidence>
<reference evidence="2 3" key="2">
    <citation type="submission" date="2023-10" db="EMBL/GenBank/DDBJ databases">
        <authorList>
            <person name="Han X.F."/>
        </authorList>
    </citation>
    <scope>NUCLEOTIDE SEQUENCE [LARGE SCALE GENOMIC DNA]</scope>
    <source>
        <strain evidence="2 3">KCTC 39840</strain>
    </source>
</reference>
<feature type="transmembrane region" description="Helical" evidence="1">
    <location>
        <begin position="501"/>
        <end position="519"/>
    </location>
</feature>
<comment type="caution">
    <text evidence="2">The sequence shown here is derived from an EMBL/GenBank/DDBJ whole genome shotgun (WGS) entry which is preliminary data.</text>
</comment>
<feature type="transmembrane region" description="Helical" evidence="1">
    <location>
        <begin position="20"/>
        <end position="39"/>
    </location>
</feature>
<feature type="transmembrane region" description="Helical" evidence="1">
    <location>
        <begin position="618"/>
        <end position="642"/>
    </location>
</feature>
<protein>
    <recommendedName>
        <fullName evidence="4">NACHT domain-containing protein</fullName>
    </recommendedName>
</protein>
<keyword evidence="1" id="KW-1133">Transmembrane helix</keyword>
<evidence type="ECO:0000313" key="3">
    <source>
        <dbReference type="Proteomes" id="UP001284601"/>
    </source>
</evidence>
<feature type="transmembrane region" description="Helical" evidence="1">
    <location>
        <begin position="45"/>
        <end position="64"/>
    </location>
</feature>
<dbReference type="Gene3D" id="3.40.50.300">
    <property type="entry name" value="P-loop containing nucleotide triphosphate hydrolases"/>
    <property type="match status" value="1"/>
</dbReference>
<reference evidence="3" key="1">
    <citation type="submission" date="2023-07" db="EMBL/GenBank/DDBJ databases">
        <title>Conexibacter stalactiti sp. nov., isolated from stalactites in a lava cave and emended description of the genus Conexibacter.</title>
        <authorList>
            <person name="Lee S.D."/>
        </authorList>
    </citation>
    <scope>NUCLEOTIDE SEQUENCE [LARGE SCALE GENOMIC DNA]</scope>
    <source>
        <strain evidence="3">KCTC 39840</strain>
    </source>
</reference>
<evidence type="ECO:0008006" key="4">
    <source>
        <dbReference type="Google" id="ProtNLM"/>
    </source>
</evidence>
<dbReference type="InterPro" id="IPR027417">
    <property type="entry name" value="P-loop_NTPase"/>
</dbReference>
<accession>A0ABU4HLR9</accession>
<evidence type="ECO:0000313" key="2">
    <source>
        <dbReference type="EMBL" id="MDW5594243.1"/>
    </source>
</evidence>
<name>A0ABU4HLR9_9ACTN</name>
<keyword evidence="1" id="KW-0812">Transmembrane</keyword>